<sequence>MELHNGPYKTSHTMYFHSDHSRLGFKLEYQTCELQEFPDPEPFTSGIIRGADYNVRQSVTFKCLPGYQLMGHTILTCQHGTHQNWDHPLPRCEAGVLSAPSHLPHPGCQPKALLTLDQGTWRFSFPASLLILSLFPEAGTSPPSVLLCTPLETPPPAIRQLPGLCLADPRAHRSWRPPQPQPAADSLLETSSPSGCTVTGT</sequence>
<dbReference type="PANTHER" id="PTHR45656">
    <property type="entry name" value="PROTEIN CBR-CLEC-78"/>
    <property type="match status" value="1"/>
</dbReference>
<dbReference type="PROSITE" id="PS50923">
    <property type="entry name" value="SUSHI"/>
    <property type="match status" value="1"/>
</dbReference>
<dbReference type="InterPro" id="IPR000436">
    <property type="entry name" value="Sushi_SCR_CCP_dom"/>
</dbReference>
<reference evidence="6 7" key="1">
    <citation type="journal article" date="2011" name="Nature">
        <title>A high-resolution map of human evolutionary constraint using 29 mammals.</title>
        <authorList>
            <person name="Lindblad-Toh K."/>
            <person name="Garber M."/>
            <person name="Zuk O."/>
            <person name="Lin M.F."/>
            <person name="Parker B.J."/>
            <person name="Washietl S."/>
            <person name="Kheradpour P."/>
            <person name="Ernst J."/>
            <person name="Jordan G."/>
            <person name="Mauceli E."/>
            <person name="Ward L.D."/>
            <person name="Lowe C.B."/>
            <person name="Holloway A.K."/>
            <person name="Clamp M."/>
            <person name="Gnerre S."/>
            <person name="Alfoldi J."/>
            <person name="Beal K."/>
            <person name="Chang J."/>
            <person name="Clawson H."/>
            <person name="Cuff J."/>
            <person name="Di Palma F."/>
            <person name="Fitzgerald S."/>
            <person name="Flicek P."/>
            <person name="Guttman M."/>
            <person name="Hubisz M.J."/>
            <person name="Jaffe D.B."/>
            <person name="Jungreis I."/>
            <person name="Kent W.J."/>
            <person name="Kostka D."/>
            <person name="Lara M."/>
            <person name="Martins A.L."/>
            <person name="Massingham T."/>
            <person name="Moltke I."/>
            <person name="Raney B.J."/>
            <person name="Rasmussen M.D."/>
            <person name="Robinson J."/>
            <person name="Stark A."/>
            <person name="Vilella A.J."/>
            <person name="Wen J."/>
            <person name="Xie X."/>
            <person name="Zody M.C."/>
            <person name="Baldwin J."/>
            <person name="Bloom T."/>
            <person name="Chin C.W."/>
            <person name="Heiman D."/>
            <person name="Nicol R."/>
            <person name="Nusbaum C."/>
            <person name="Young S."/>
            <person name="Wilkinson J."/>
            <person name="Worley K.C."/>
            <person name="Kovar C.L."/>
            <person name="Muzny D.M."/>
            <person name="Gibbs R.A."/>
            <person name="Cree A."/>
            <person name="Dihn H.H."/>
            <person name="Fowler G."/>
            <person name="Jhangiani S."/>
            <person name="Joshi V."/>
            <person name="Lee S."/>
            <person name="Lewis L.R."/>
            <person name="Nazareth L.V."/>
            <person name="Okwuonu G."/>
            <person name="Santibanez J."/>
            <person name="Warren W.C."/>
            <person name="Mardis E.R."/>
            <person name="Weinstock G.M."/>
            <person name="Wilson R.K."/>
            <person name="Delehaunty K."/>
            <person name="Dooling D."/>
            <person name="Fronik C."/>
            <person name="Fulton L."/>
            <person name="Fulton B."/>
            <person name="Graves T."/>
            <person name="Minx P."/>
            <person name="Sodergren E."/>
            <person name="Birney E."/>
            <person name="Margulies E.H."/>
            <person name="Herrero J."/>
            <person name="Green E.D."/>
            <person name="Haussler D."/>
            <person name="Siepel A."/>
            <person name="Goldman N."/>
            <person name="Pollard K.S."/>
            <person name="Pedersen J.S."/>
            <person name="Lander E.S."/>
            <person name="Kellis M."/>
        </authorList>
    </citation>
    <scope>NUCLEOTIDE SEQUENCE [LARGE SCALE GENOMIC DNA]</scope>
    <source>
        <strain evidence="7">Thorbecke</strain>
    </source>
</reference>
<evidence type="ECO:0000256" key="2">
    <source>
        <dbReference type="ARBA" id="ARBA00023157"/>
    </source>
</evidence>
<keyword evidence="2" id="KW-1015">Disulfide bond</keyword>
<dbReference type="GeneTree" id="ENSGT00940000159768"/>
<name>A0A5F9DML1_RABIT</name>
<organism evidence="6 7">
    <name type="scientific">Oryctolagus cuniculus</name>
    <name type="common">Rabbit</name>
    <dbReference type="NCBI Taxonomy" id="9986"/>
    <lineage>
        <taxon>Eukaryota</taxon>
        <taxon>Metazoa</taxon>
        <taxon>Chordata</taxon>
        <taxon>Craniata</taxon>
        <taxon>Vertebrata</taxon>
        <taxon>Euteleostomi</taxon>
        <taxon>Mammalia</taxon>
        <taxon>Eutheria</taxon>
        <taxon>Euarchontoglires</taxon>
        <taxon>Glires</taxon>
        <taxon>Lagomorpha</taxon>
        <taxon>Leporidae</taxon>
        <taxon>Oryctolagus</taxon>
    </lineage>
</organism>
<keyword evidence="7" id="KW-1185">Reference proteome</keyword>
<evidence type="ECO:0000256" key="1">
    <source>
        <dbReference type="ARBA" id="ARBA00022737"/>
    </source>
</evidence>
<dbReference type="InterPro" id="IPR051277">
    <property type="entry name" value="SEZ6_CSMD_C4BPB_Regulators"/>
</dbReference>
<dbReference type="CDD" id="cd00033">
    <property type="entry name" value="CCP"/>
    <property type="match status" value="1"/>
</dbReference>
<feature type="compositionally biased region" description="Polar residues" evidence="4">
    <location>
        <begin position="188"/>
        <end position="201"/>
    </location>
</feature>
<dbReference type="AlphaFoldDB" id="A0A5F9DML1"/>
<dbReference type="InParanoid" id="A0A5F9DML1"/>
<feature type="domain" description="Sushi" evidence="5">
    <location>
        <begin position="30"/>
        <end position="94"/>
    </location>
</feature>
<dbReference type="Pfam" id="PF00084">
    <property type="entry name" value="Sushi"/>
    <property type="match status" value="1"/>
</dbReference>
<keyword evidence="3" id="KW-0768">Sushi</keyword>
<dbReference type="InterPro" id="IPR035976">
    <property type="entry name" value="Sushi/SCR/CCP_sf"/>
</dbReference>
<evidence type="ECO:0000259" key="5">
    <source>
        <dbReference type="PROSITE" id="PS50923"/>
    </source>
</evidence>
<feature type="region of interest" description="Disordered" evidence="4">
    <location>
        <begin position="169"/>
        <end position="201"/>
    </location>
</feature>
<evidence type="ECO:0000256" key="3">
    <source>
        <dbReference type="PROSITE-ProRule" id="PRU00302"/>
    </source>
</evidence>
<evidence type="ECO:0000313" key="6">
    <source>
        <dbReference type="Ensembl" id="ENSOCUP00000046719.1"/>
    </source>
</evidence>
<evidence type="ECO:0000313" key="7">
    <source>
        <dbReference type="Proteomes" id="UP000001811"/>
    </source>
</evidence>
<reference evidence="6" key="3">
    <citation type="submission" date="2025-09" db="UniProtKB">
        <authorList>
            <consortium name="Ensembl"/>
        </authorList>
    </citation>
    <scope>IDENTIFICATION</scope>
    <source>
        <strain evidence="6">Thorbecke</strain>
    </source>
</reference>
<dbReference type="Bgee" id="ENSOCUG00000038062">
    <property type="expression patterns" value="Expressed in testis and 2 other cell types or tissues"/>
</dbReference>
<protein>
    <recommendedName>
        <fullName evidence="5">Sushi domain-containing protein</fullName>
    </recommendedName>
</protein>
<dbReference type="SMART" id="SM00032">
    <property type="entry name" value="CCP"/>
    <property type="match status" value="1"/>
</dbReference>
<dbReference type="Gene3D" id="2.10.70.10">
    <property type="entry name" value="Complement Module, domain 1"/>
    <property type="match status" value="1"/>
</dbReference>
<dbReference type="Ensembl" id="ENSOCUT00000043470.1">
    <property type="protein sequence ID" value="ENSOCUP00000046719.1"/>
    <property type="gene ID" value="ENSOCUG00000038062.1"/>
</dbReference>
<dbReference type="SUPFAM" id="SSF57535">
    <property type="entry name" value="Complement control module/SCR domain"/>
    <property type="match status" value="1"/>
</dbReference>
<reference evidence="6" key="2">
    <citation type="submission" date="2025-08" db="UniProtKB">
        <authorList>
            <consortium name="Ensembl"/>
        </authorList>
    </citation>
    <scope>IDENTIFICATION</scope>
    <source>
        <strain evidence="6">Thorbecke</strain>
    </source>
</reference>
<dbReference type="PANTHER" id="PTHR45656:SF6">
    <property type="entry name" value="CUB AND SUSHI DOMAIN-CONTAINING PROTEIN 2"/>
    <property type="match status" value="1"/>
</dbReference>
<proteinExistence type="predicted"/>
<accession>A0A5F9DML1</accession>
<evidence type="ECO:0000256" key="4">
    <source>
        <dbReference type="SAM" id="MobiDB-lite"/>
    </source>
</evidence>
<comment type="caution">
    <text evidence="3">Lacks conserved residue(s) required for the propagation of feature annotation.</text>
</comment>
<dbReference type="Proteomes" id="UP000001811">
    <property type="component" value="Unplaced"/>
</dbReference>
<keyword evidence="1" id="KW-0677">Repeat</keyword>